<keyword evidence="1" id="KW-0812">Transmembrane</keyword>
<accession>A0A3B1AMS9</accession>
<gene>
    <name evidence="2" type="ORF">MNBD_GAMMA21-2007</name>
</gene>
<evidence type="ECO:0000313" key="2">
    <source>
        <dbReference type="EMBL" id="VAW93986.1"/>
    </source>
</evidence>
<reference evidence="2" key="1">
    <citation type="submission" date="2018-06" db="EMBL/GenBank/DDBJ databases">
        <authorList>
            <person name="Zhirakovskaya E."/>
        </authorList>
    </citation>
    <scope>NUCLEOTIDE SEQUENCE</scope>
</reference>
<feature type="transmembrane region" description="Helical" evidence="1">
    <location>
        <begin position="9"/>
        <end position="26"/>
    </location>
</feature>
<dbReference type="AlphaFoldDB" id="A0A3B1AMS9"/>
<protein>
    <submittedName>
        <fullName evidence="2">Uncharacterized protein</fullName>
    </submittedName>
</protein>
<keyword evidence="1" id="KW-1133">Transmembrane helix</keyword>
<proteinExistence type="predicted"/>
<feature type="transmembrane region" description="Helical" evidence="1">
    <location>
        <begin position="193"/>
        <end position="210"/>
    </location>
</feature>
<feature type="transmembrane region" description="Helical" evidence="1">
    <location>
        <begin position="84"/>
        <end position="103"/>
    </location>
</feature>
<feature type="transmembrane region" description="Helical" evidence="1">
    <location>
        <begin position="46"/>
        <end position="72"/>
    </location>
</feature>
<evidence type="ECO:0000256" key="1">
    <source>
        <dbReference type="SAM" id="Phobius"/>
    </source>
</evidence>
<keyword evidence="1" id="KW-0472">Membrane</keyword>
<sequence>MNNHYVSKIVLLLAMITIVYLFYVGSHIAPEIKSMGMFAYIEQQGFLGGVIIFSFSFAFPFALLCIVLAGLLKQKGNAKLNVSVSVIISLISMLVVIWPFIVGAENSRWYFMFGGGFLFVLISTVAWFWSQQRNQTPIEQKKIVDLRGMAYFSFALATWNSCGAMGMPGYGLYPERSLAVDAYPFIIGQVKVIMLYFILGWLSLALSYMLQRKLAKK</sequence>
<organism evidence="2">
    <name type="scientific">hydrothermal vent metagenome</name>
    <dbReference type="NCBI Taxonomy" id="652676"/>
    <lineage>
        <taxon>unclassified sequences</taxon>
        <taxon>metagenomes</taxon>
        <taxon>ecological metagenomes</taxon>
    </lineage>
</organism>
<name>A0A3B1AMS9_9ZZZZ</name>
<feature type="transmembrane region" description="Helical" evidence="1">
    <location>
        <begin position="150"/>
        <end position="173"/>
    </location>
</feature>
<feature type="transmembrane region" description="Helical" evidence="1">
    <location>
        <begin position="109"/>
        <end position="129"/>
    </location>
</feature>
<dbReference type="EMBL" id="UOFR01000024">
    <property type="protein sequence ID" value="VAW93986.1"/>
    <property type="molecule type" value="Genomic_DNA"/>
</dbReference>